<gene>
    <name evidence="12" type="ORF">C8D86_10751</name>
</gene>
<evidence type="ECO:0000256" key="2">
    <source>
        <dbReference type="ARBA" id="ARBA00004496"/>
    </source>
</evidence>
<dbReference type="SUPFAM" id="SSF55031">
    <property type="entry name" value="Bacterial exopeptidase dimerisation domain"/>
    <property type="match status" value="1"/>
</dbReference>
<comment type="subcellular location">
    <subcellularLocation>
        <location evidence="2">Cytoplasm</location>
    </subcellularLocation>
</comment>
<comment type="caution">
    <text evidence="12">The sequence shown here is derived from an EMBL/GenBank/DDBJ whole genome shotgun (WGS) entry which is preliminary data.</text>
</comment>
<evidence type="ECO:0000256" key="5">
    <source>
        <dbReference type="ARBA" id="ARBA00022571"/>
    </source>
</evidence>
<dbReference type="RefSeq" id="WP_114834040.1">
    <property type="nucleotide sequence ID" value="NZ_LR699114.1"/>
</dbReference>
<dbReference type="Pfam" id="PF07687">
    <property type="entry name" value="M20_dimer"/>
    <property type="match status" value="1"/>
</dbReference>
<keyword evidence="13" id="KW-1185">Reference proteome</keyword>
<dbReference type="InterPro" id="IPR036264">
    <property type="entry name" value="Bact_exopeptidase_dim_dom"/>
</dbReference>
<evidence type="ECO:0000256" key="4">
    <source>
        <dbReference type="ARBA" id="ARBA00022490"/>
    </source>
</evidence>
<keyword evidence="9" id="KW-0862">Zinc</keyword>
<evidence type="ECO:0000313" key="12">
    <source>
        <dbReference type="EMBL" id="RDI45172.1"/>
    </source>
</evidence>
<evidence type="ECO:0000259" key="11">
    <source>
        <dbReference type="Pfam" id="PF07687"/>
    </source>
</evidence>
<dbReference type="GO" id="GO:0008777">
    <property type="term" value="F:acetylornithine deacetylase activity"/>
    <property type="evidence" value="ECO:0007669"/>
    <property type="project" value="TreeGrafter"/>
</dbReference>
<dbReference type="EMBL" id="QQAX01000007">
    <property type="protein sequence ID" value="RDI45172.1"/>
    <property type="molecule type" value="Genomic_DNA"/>
</dbReference>
<evidence type="ECO:0000313" key="13">
    <source>
        <dbReference type="Proteomes" id="UP000254720"/>
    </source>
</evidence>
<dbReference type="Gene3D" id="3.40.630.10">
    <property type="entry name" value="Zn peptidases"/>
    <property type="match status" value="1"/>
</dbReference>
<evidence type="ECO:0000256" key="3">
    <source>
        <dbReference type="ARBA" id="ARBA00005691"/>
    </source>
</evidence>
<accession>A0A370GN74</accession>
<keyword evidence="10" id="KW-0170">Cobalt</keyword>
<keyword evidence="8" id="KW-0378">Hydrolase</keyword>
<dbReference type="Pfam" id="PF01546">
    <property type="entry name" value="Peptidase_M20"/>
    <property type="match status" value="1"/>
</dbReference>
<proteinExistence type="inferred from homology"/>
<dbReference type="AlphaFoldDB" id="A0A370GN74"/>
<feature type="domain" description="Peptidase M20 dimerisation" evidence="11">
    <location>
        <begin position="172"/>
        <end position="283"/>
    </location>
</feature>
<dbReference type="NCBIfam" id="NF005710">
    <property type="entry name" value="PRK07522.1"/>
    <property type="match status" value="1"/>
</dbReference>
<dbReference type="InterPro" id="IPR050072">
    <property type="entry name" value="Peptidase_M20A"/>
</dbReference>
<evidence type="ECO:0000256" key="9">
    <source>
        <dbReference type="ARBA" id="ARBA00022833"/>
    </source>
</evidence>
<evidence type="ECO:0000256" key="8">
    <source>
        <dbReference type="ARBA" id="ARBA00022801"/>
    </source>
</evidence>
<dbReference type="PANTHER" id="PTHR43808:SF31">
    <property type="entry name" value="N-ACETYL-L-CITRULLINE DEACETYLASE"/>
    <property type="match status" value="1"/>
</dbReference>
<dbReference type="InterPro" id="IPR010169">
    <property type="entry name" value="AcOrn-deacetyl"/>
</dbReference>
<dbReference type="GO" id="GO:0046872">
    <property type="term" value="F:metal ion binding"/>
    <property type="evidence" value="ECO:0007669"/>
    <property type="project" value="UniProtKB-KW"/>
</dbReference>
<keyword evidence="4" id="KW-0963">Cytoplasm</keyword>
<keyword evidence="5" id="KW-0055">Arginine biosynthesis</keyword>
<dbReference type="InterPro" id="IPR002933">
    <property type="entry name" value="Peptidase_M20"/>
</dbReference>
<dbReference type="Proteomes" id="UP000254720">
    <property type="component" value="Unassembled WGS sequence"/>
</dbReference>
<evidence type="ECO:0000256" key="7">
    <source>
        <dbReference type="ARBA" id="ARBA00022723"/>
    </source>
</evidence>
<dbReference type="CDD" id="cd03894">
    <property type="entry name" value="M20_ArgE"/>
    <property type="match status" value="1"/>
</dbReference>
<sequence length="387" mass="43448">MNTVEWLSRLVAFDTTSRYSNLDLIQTIQDWLARYHIETRFTYDLKEKKANLFATLPAQNGSVDGGIILSGHTDVVPVDGQHWDTNPFEAVLMNDRIYGRGTCDMKGFLAVALTLLPEFQQMKLSEPVHFAFTYDEEVGCRGVPLLLADLQQAGIRPKACIVGEPTEMKPVVAHKGIQGFRCRLNGRAAHSSLTPQGCNAIEHAARLICHIRDLADEMRRKGPFDSHFDVPFTSISTNMIHGGNAHNTIPALCEFIFEFRHLPHVKPQQIREQIEIYIQNELLPKMRNEYPDASVELDSLSVVPSFEVLEASAITLLARHISNEKTIHKVAYATEAGLFQQADIPTIVCGPGNIEQAHRQNEFVTLDQLGKCEVFLRKVVSEFARVT</sequence>
<evidence type="ECO:0000256" key="1">
    <source>
        <dbReference type="ARBA" id="ARBA00001947"/>
    </source>
</evidence>
<dbReference type="GO" id="GO:0005737">
    <property type="term" value="C:cytoplasm"/>
    <property type="evidence" value="ECO:0007669"/>
    <property type="project" value="UniProtKB-SubCell"/>
</dbReference>
<keyword evidence="6" id="KW-0028">Amino-acid biosynthesis</keyword>
<name>A0A370GN74_9COXI</name>
<protein>
    <submittedName>
        <fullName evidence="12">Acetylornithine deacetylase</fullName>
    </submittedName>
</protein>
<evidence type="ECO:0000256" key="6">
    <source>
        <dbReference type="ARBA" id="ARBA00022605"/>
    </source>
</evidence>
<dbReference type="GO" id="GO:0006526">
    <property type="term" value="P:L-arginine biosynthetic process"/>
    <property type="evidence" value="ECO:0007669"/>
    <property type="project" value="UniProtKB-KW"/>
</dbReference>
<organism evidence="12 13">
    <name type="scientific">Aquicella lusitana</name>
    <dbReference type="NCBI Taxonomy" id="254246"/>
    <lineage>
        <taxon>Bacteria</taxon>
        <taxon>Pseudomonadati</taxon>
        <taxon>Pseudomonadota</taxon>
        <taxon>Gammaproteobacteria</taxon>
        <taxon>Legionellales</taxon>
        <taxon>Coxiellaceae</taxon>
        <taxon>Aquicella</taxon>
    </lineage>
</organism>
<dbReference type="Gene3D" id="3.30.70.360">
    <property type="match status" value="1"/>
</dbReference>
<dbReference type="PANTHER" id="PTHR43808">
    <property type="entry name" value="ACETYLORNITHINE DEACETYLASE"/>
    <property type="match status" value="1"/>
</dbReference>
<keyword evidence="7" id="KW-0479">Metal-binding</keyword>
<reference evidence="12 13" key="1">
    <citation type="submission" date="2018-07" db="EMBL/GenBank/DDBJ databases">
        <title>Genomic Encyclopedia of Type Strains, Phase IV (KMG-IV): sequencing the most valuable type-strain genomes for metagenomic binning, comparative biology and taxonomic classification.</title>
        <authorList>
            <person name="Goeker M."/>
        </authorList>
    </citation>
    <scope>NUCLEOTIDE SEQUENCE [LARGE SCALE GENOMIC DNA]</scope>
    <source>
        <strain evidence="12 13">DSM 16500</strain>
    </source>
</reference>
<comment type="cofactor">
    <cofactor evidence="1">
        <name>Zn(2+)</name>
        <dbReference type="ChEBI" id="CHEBI:29105"/>
    </cofactor>
</comment>
<dbReference type="SUPFAM" id="SSF53187">
    <property type="entry name" value="Zn-dependent exopeptidases"/>
    <property type="match status" value="1"/>
</dbReference>
<dbReference type="InterPro" id="IPR001261">
    <property type="entry name" value="ArgE/DapE_CS"/>
</dbReference>
<dbReference type="NCBIfam" id="TIGR01892">
    <property type="entry name" value="AcOrn-deacetyl"/>
    <property type="match status" value="1"/>
</dbReference>
<dbReference type="PROSITE" id="PS00759">
    <property type="entry name" value="ARGE_DAPE_CPG2_2"/>
    <property type="match status" value="1"/>
</dbReference>
<dbReference type="FunFam" id="3.30.70.360:FF:000003">
    <property type="entry name" value="Acetylornithine deacetylase"/>
    <property type="match status" value="1"/>
</dbReference>
<comment type="similarity">
    <text evidence="3">Belongs to the peptidase M20A family. ArgE subfamily.</text>
</comment>
<dbReference type="OrthoDB" id="3665926at2"/>
<evidence type="ECO:0000256" key="10">
    <source>
        <dbReference type="ARBA" id="ARBA00023285"/>
    </source>
</evidence>
<dbReference type="InterPro" id="IPR011650">
    <property type="entry name" value="Peptidase_M20_dimer"/>
</dbReference>